<dbReference type="PROSITE" id="PS00125">
    <property type="entry name" value="SER_THR_PHOSPHATASE"/>
    <property type="match status" value="1"/>
</dbReference>
<feature type="compositionally biased region" description="Basic and acidic residues" evidence="2">
    <location>
        <begin position="803"/>
        <end position="817"/>
    </location>
</feature>
<comment type="similarity">
    <text evidence="1">Belongs to the PPP phosphatase family.</text>
</comment>
<evidence type="ECO:0000313" key="4">
    <source>
        <dbReference type="EMBL" id="CAE2322132.1"/>
    </source>
</evidence>
<dbReference type="SUPFAM" id="SSF50729">
    <property type="entry name" value="PH domain-like"/>
    <property type="match status" value="1"/>
</dbReference>
<feature type="compositionally biased region" description="Acidic residues" evidence="2">
    <location>
        <begin position="515"/>
        <end position="527"/>
    </location>
</feature>
<feature type="domain" description="Serine/threonine specific protein phosphatases" evidence="3">
    <location>
        <begin position="409"/>
        <end position="414"/>
    </location>
</feature>
<dbReference type="Gene3D" id="3.60.21.10">
    <property type="match status" value="1"/>
</dbReference>
<dbReference type="InterPro" id="IPR029052">
    <property type="entry name" value="Metallo-depent_PP-like"/>
</dbReference>
<dbReference type="EMBL" id="HBKR01028285">
    <property type="protein sequence ID" value="CAE2322132.1"/>
    <property type="molecule type" value="Transcribed_RNA"/>
</dbReference>
<dbReference type="EC" id="3.1.3.16" evidence="1"/>
<feature type="region of interest" description="Disordered" evidence="2">
    <location>
        <begin position="234"/>
        <end position="255"/>
    </location>
</feature>
<protein>
    <recommendedName>
        <fullName evidence="1">Serine/threonine-protein phosphatase</fullName>
        <ecNumber evidence="1">3.1.3.16</ecNumber>
    </recommendedName>
</protein>
<dbReference type="SMART" id="SM00156">
    <property type="entry name" value="PP2Ac"/>
    <property type="match status" value="1"/>
</dbReference>
<dbReference type="SUPFAM" id="SSF56300">
    <property type="entry name" value="Metallo-dependent phosphatases"/>
    <property type="match status" value="1"/>
</dbReference>
<dbReference type="InterPro" id="IPR006186">
    <property type="entry name" value="Ser/Thr-sp_prot-phosphatase"/>
</dbReference>
<dbReference type="InterPro" id="IPR004843">
    <property type="entry name" value="Calcineurin-like_PHP"/>
</dbReference>
<dbReference type="PANTHER" id="PTHR45673">
    <property type="entry name" value="SERINE/THREONINE-PROTEIN PHOSPHATASE 2B CATALYTIC SUBUNIT 1-RELATED"/>
    <property type="match status" value="1"/>
</dbReference>
<sequence>MDVWKRRVVVLDGCVVIELPPELKKDKNWGGEIDTDILLSKGVFINLMDVSSITIPTNTPDKAHQLRLTAKNGLFKFAFDTEKHLSEWNTSFEEAKNQAIALRSDNNVKKPLWAGENPLAHRCREEEAQWGIHYNVHHHLLQCCVFGEIDMIQYLVKHRGADVEYVLPHMPEGNTFFDIGDTALKVGYRFDRPEVTTLVQQIIDQVEKEEDKEELSGDFSKSYGSAVPICTPATHRNRSRSITSSKPTETKEAHADYSHVMITEKKKSHGFWEDREIKNLPVPEWVNMIPEQLFDEKGLPNILALKDHFFREGRLSLSCVHRIIRTAKKLFRREPNVINLTAPVNIFGDIHGQFYDLLTQLDKLEVPQNENFEPCLFLGDYVDRGMFSCEVVLYLLALKIRYPKKVFLLRGNHETRNLTEFFNFRIEALRKYNREVYAMLMDLFDYLPLASVVTNKQGRFFCLHGGLSPSLQYIEEIDRIHRIEEVPETGPMCDLLWCDPYRADAYPDEASTPEGDGDEGFDGWDSDDSEEEVVVQQALKAPSATGEDIRFIGNHVRGSGYIFGGAAAEPFLMDNRLLMIVRAHEVMNEGYLEYYFGRNDRKHPQVVTIFSAPNYCDMYGNDAAVMRIKEDSYEFMISQSVEHPYYLPDLTNAIHYTFPFIMENLSELMYGAVMFFVAPREDDEEEEKNEALEAKTLNRLDSLHSMKHLSRKARVNNERNMDVAKVTEAVGNMEGAGKFDNAKNYDLLNETNPLLITGGRNSVRSINKLKGMMILDQLKQQQKAQNEEKKAKVKNPSLASIQKKKELASAPGHRDRSFTVSTAALLPLPARKDNHP</sequence>
<name>A0A7S4UPU1_9EUKA</name>
<accession>A0A7S4UPU1</accession>
<evidence type="ECO:0000256" key="1">
    <source>
        <dbReference type="RuleBase" id="RU004273"/>
    </source>
</evidence>
<gene>
    <name evidence="4" type="ORF">NAES01612_LOCUS18433</name>
</gene>
<dbReference type="GO" id="GO:0097720">
    <property type="term" value="P:calcineurin-mediated signaling"/>
    <property type="evidence" value="ECO:0007669"/>
    <property type="project" value="InterPro"/>
</dbReference>
<dbReference type="GO" id="GO:0033192">
    <property type="term" value="F:calmodulin-dependent protein phosphatase activity"/>
    <property type="evidence" value="ECO:0007669"/>
    <property type="project" value="InterPro"/>
</dbReference>
<keyword evidence="1" id="KW-0378">Hydrolase</keyword>
<dbReference type="Pfam" id="PF00149">
    <property type="entry name" value="Metallophos"/>
    <property type="match status" value="1"/>
</dbReference>
<proteinExistence type="inferred from homology"/>
<organism evidence="4">
    <name type="scientific">Paramoeba aestuarina</name>
    <dbReference type="NCBI Taxonomy" id="180227"/>
    <lineage>
        <taxon>Eukaryota</taxon>
        <taxon>Amoebozoa</taxon>
        <taxon>Discosea</taxon>
        <taxon>Flabellinia</taxon>
        <taxon>Dactylopodida</taxon>
        <taxon>Paramoebidae</taxon>
        <taxon>Paramoeba</taxon>
    </lineage>
</organism>
<comment type="catalytic activity">
    <reaction evidence="1">
        <text>O-phospho-L-threonyl-[protein] + H2O = L-threonyl-[protein] + phosphate</text>
        <dbReference type="Rhea" id="RHEA:47004"/>
        <dbReference type="Rhea" id="RHEA-COMP:11060"/>
        <dbReference type="Rhea" id="RHEA-COMP:11605"/>
        <dbReference type="ChEBI" id="CHEBI:15377"/>
        <dbReference type="ChEBI" id="CHEBI:30013"/>
        <dbReference type="ChEBI" id="CHEBI:43474"/>
        <dbReference type="ChEBI" id="CHEBI:61977"/>
        <dbReference type="EC" id="3.1.3.16"/>
    </reaction>
</comment>
<dbReference type="InterPro" id="IPR043360">
    <property type="entry name" value="PP2B"/>
</dbReference>
<dbReference type="AlphaFoldDB" id="A0A7S4UPU1"/>
<evidence type="ECO:0000256" key="2">
    <source>
        <dbReference type="SAM" id="MobiDB-lite"/>
    </source>
</evidence>
<dbReference type="PRINTS" id="PR00114">
    <property type="entry name" value="STPHPHTASE"/>
</dbReference>
<feature type="region of interest" description="Disordered" evidence="2">
    <location>
        <begin position="507"/>
        <end position="527"/>
    </location>
</feature>
<feature type="region of interest" description="Disordered" evidence="2">
    <location>
        <begin position="782"/>
        <end position="836"/>
    </location>
</feature>
<reference evidence="4" key="1">
    <citation type="submission" date="2021-01" db="EMBL/GenBank/DDBJ databases">
        <authorList>
            <person name="Corre E."/>
            <person name="Pelletier E."/>
            <person name="Niang G."/>
            <person name="Scheremetjew M."/>
            <person name="Finn R."/>
            <person name="Kale V."/>
            <person name="Holt S."/>
            <person name="Cochrane G."/>
            <person name="Meng A."/>
            <person name="Brown T."/>
            <person name="Cohen L."/>
        </authorList>
    </citation>
    <scope>NUCLEOTIDE SEQUENCE</scope>
    <source>
        <strain evidence="4">SoJaBio B1-5/56/2</strain>
    </source>
</reference>
<evidence type="ECO:0000259" key="3">
    <source>
        <dbReference type="PROSITE" id="PS00125"/>
    </source>
</evidence>